<dbReference type="InterPro" id="IPR011767">
    <property type="entry name" value="GLR_AS"/>
</dbReference>
<protein>
    <submittedName>
        <fullName evidence="2">Glutaredoxin</fullName>
    </submittedName>
</protein>
<gene>
    <name evidence="2" type="ORF">EHQ30_17030</name>
</gene>
<evidence type="ECO:0000259" key="1">
    <source>
        <dbReference type="Pfam" id="PF13417"/>
    </source>
</evidence>
<organism evidence="2 3">
    <name type="scientific">Leptospira brenneri</name>
    <dbReference type="NCBI Taxonomy" id="2023182"/>
    <lineage>
        <taxon>Bacteria</taxon>
        <taxon>Pseudomonadati</taxon>
        <taxon>Spirochaetota</taxon>
        <taxon>Spirochaetia</taxon>
        <taxon>Leptospirales</taxon>
        <taxon>Leptospiraceae</taxon>
        <taxon>Leptospira</taxon>
    </lineage>
</organism>
<comment type="caution">
    <text evidence="2">The sequence shown here is derived from an EMBL/GenBank/DDBJ whole genome shotgun (WGS) entry which is preliminary data.</text>
</comment>
<dbReference type="PANTHER" id="PTHR45288:SF1">
    <property type="entry name" value="THIOREDOXIN FAMILY PROTEIN"/>
    <property type="match status" value="1"/>
</dbReference>
<evidence type="ECO:0000313" key="3">
    <source>
        <dbReference type="Proteomes" id="UP000297891"/>
    </source>
</evidence>
<dbReference type="SUPFAM" id="SSF52833">
    <property type="entry name" value="Thioredoxin-like"/>
    <property type="match status" value="1"/>
</dbReference>
<dbReference type="RefSeq" id="WP_100790728.1">
    <property type="nucleotide sequence ID" value="NZ_NPDQ01000004.1"/>
</dbReference>
<keyword evidence="3" id="KW-1185">Reference proteome</keyword>
<dbReference type="PROSITE" id="PS00195">
    <property type="entry name" value="GLUTAREDOXIN_1"/>
    <property type="match status" value="1"/>
</dbReference>
<accession>A0A2M9Y1W9</accession>
<proteinExistence type="predicted"/>
<dbReference type="OrthoDB" id="9795531at2"/>
<dbReference type="InterPro" id="IPR004045">
    <property type="entry name" value="Glutathione_S-Trfase_N"/>
</dbReference>
<dbReference type="EMBL" id="RQFP01000014">
    <property type="protein sequence ID" value="TGK91889.1"/>
    <property type="molecule type" value="Genomic_DNA"/>
</dbReference>
<dbReference type="Pfam" id="PF13417">
    <property type="entry name" value="GST_N_3"/>
    <property type="match status" value="1"/>
</dbReference>
<evidence type="ECO:0000313" key="2">
    <source>
        <dbReference type="EMBL" id="TGK91889.1"/>
    </source>
</evidence>
<name>A0A2M9Y1W9_9LEPT</name>
<dbReference type="Proteomes" id="UP000297891">
    <property type="component" value="Unassembled WGS sequence"/>
</dbReference>
<dbReference type="PROSITE" id="PS51354">
    <property type="entry name" value="GLUTAREDOXIN_2"/>
    <property type="match status" value="1"/>
</dbReference>
<dbReference type="AlphaFoldDB" id="A0A2M9Y1W9"/>
<reference evidence="2" key="1">
    <citation type="journal article" date="2019" name="PLoS Negl. Trop. Dis.">
        <title>Revisiting the worldwide diversity of Leptospira species in the environment.</title>
        <authorList>
            <person name="Vincent A.T."/>
            <person name="Schiettekatte O."/>
            <person name="Bourhy P."/>
            <person name="Veyrier F.J."/>
            <person name="Picardeau M."/>
        </authorList>
    </citation>
    <scope>NUCLEOTIDE SEQUENCE [LARGE SCALE GENOMIC DNA]</scope>
    <source>
        <strain evidence="2">201800277</strain>
    </source>
</reference>
<dbReference type="Gene3D" id="3.40.30.10">
    <property type="entry name" value="Glutaredoxin"/>
    <property type="match status" value="1"/>
</dbReference>
<sequence length="80" mass="9052">MIRLYQYDTCPYCRRVIHTVESLGLVPGKDIEYVEASFGTPGRAEVVRLGGQSQVPFLVDGEVQMYESADIISYLRSKYS</sequence>
<dbReference type="PANTHER" id="PTHR45288">
    <property type="entry name" value="THIOREDOXIN FAMILY PROTEIN"/>
    <property type="match status" value="1"/>
</dbReference>
<feature type="domain" description="GST N-terminal" evidence="1">
    <location>
        <begin position="4"/>
        <end position="80"/>
    </location>
</feature>
<dbReference type="InterPro" id="IPR036249">
    <property type="entry name" value="Thioredoxin-like_sf"/>
</dbReference>